<dbReference type="AlphaFoldDB" id="A0A8J9Y6F8"/>
<dbReference type="PROSITE" id="PS00134">
    <property type="entry name" value="TRYPSIN_HIS"/>
    <property type="match status" value="1"/>
</dbReference>
<dbReference type="SUPFAM" id="SSF50494">
    <property type="entry name" value="Trypsin-like serine proteases"/>
    <property type="match status" value="1"/>
</dbReference>
<gene>
    <name evidence="6" type="ORF">BINO364_LOCUS2048</name>
</gene>
<dbReference type="InterPro" id="IPR043504">
    <property type="entry name" value="Peptidase_S1_PA_chymotrypsin"/>
</dbReference>
<dbReference type="EMBL" id="OV170230">
    <property type="protein sequence ID" value="CAH0715065.1"/>
    <property type="molecule type" value="Genomic_DNA"/>
</dbReference>
<dbReference type="InterPro" id="IPR009003">
    <property type="entry name" value="Peptidase_S1_PA"/>
</dbReference>
<keyword evidence="1" id="KW-0645">Protease</keyword>
<sequence length="448" mass="50688">MVFIIKVQAYYPPWIRYMYTFYQGVPWYTEYFCNDSSDLVLTYDGTRTSTYYVWINEILDAGTEVTVKFDAEAAIYINHNSDTKKNSRFTKEPDNINNVYTFEFTNKTEKVRELFRVEGNTADHQIHITSLNINGIEKCHNPVMEIFGTNNPKYRFLPEAPDKSCGRRKLNMNTIQNPLIVSGSSTEPGMWPWHAALYKLQNGELTYICGGTLLSKHLVLTAAHCVTRNGVKLNSESLGIILGKYYLFGNDIATQTVEVLEIIVHDEYHHRSLNNDIALLKLMTEARYNNYVQPACLWFDGIYDVFGTYNVVGSVVGWGFDTKDTLTKTLNVVTMPQVADVTCILFQPIFYQKLLNGKKFCGGLQNGAAPCNGDSGGGFVVYVEDYKPPRSLLFAPKGSGAWYVKGIVSVTLKSERDDAIVCDPNGYTVFTDVAIYKDWILSYMNNNG</sequence>
<evidence type="ECO:0000256" key="2">
    <source>
        <dbReference type="ARBA" id="ARBA00022801"/>
    </source>
</evidence>
<organism evidence="6 7">
    <name type="scientific">Brenthis ino</name>
    <name type="common">lesser marbled fritillary</name>
    <dbReference type="NCBI Taxonomy" id="405034"/>
    <lineage>
        <taxon>Eukaryota</taxon>
        <taxon>Metazoa</taxon>
        <taxon>Ecdysozoa</taxon>
        <taxon>Arthropoda</taxon>
        <taxon>Hexapoda</taxon>
        <taxon>Insecta</taxon>
        <taxon>Pterygota</taxon>
        <taxon>Neoptera</taxon>
        <taxon>Endopterygota</taxon>
        <taxon>Lepidoptera</taxon>
        <taxon>Glossata</taxon>
        <taxon>Ditrysia</taxon>
        <taxon>Papilionoidea</taxon>
        <taxon>Nymphalidae</taxon>
        <taxon>Heliconiinae</taxon>
        <taxon>Argynnini</taxon>
        <taxon>Brenthis</taxon>
    </lineage>
</organism>
<dbReference type="Pfam" id="PF00089">
    <property type="entry name" value="Trypsin"/>
    <property type="match status" value="1"/>
</dbReference>
<keyword evidence="2" id="KW-0378">Hydrolase</keyword>
<evidence type="ECO:0000256" key="4">
    <source>
        <dbReference type="ARBA" id="ARBA00023157"/>
    </source>
</evidence>
<dbReference type="Gene3D" id="2.40.10.10">
    <property type="entry name" value="Trypsin-like serine proteases"/>
    <property type="match status" value="1"/>
</dbReference>
<dbReference type="GO" id="GO:0004252">
    <property type="term" value="F:serine-type endopeptidase activity"/>
    <property type="evidence" value="ECO:0007669"/>
    <property type="project" value="InterPro"/>
</dbReference>
<keyword evidence="4" id="KW-1015">Disulfide bond</keyword>
<dbReference type="InterPro" id="IPR018114">
    <property type="entry name" value="TRYPSIN_HIS"/>
</dbReference>
<dbReference type="InterPro" id="IPR051333">
    <property type="entry name" value="CLIP_Serine_Protease"/>
</dbReference>
<name>A0A8J9Y6F8_9NEOP</name>
<keyword evidence="7" id="KW-1185">Reference proteome</keyword>
<evidence type="ECO:0000313" key="7">
    <source>
        <dbReference type="Proteomes" id="UP000838878"/>
    </source>
</evidence>
<dbReference type="PANTHER" id="PTHR24260">
    <property type="match status" value="1"/>
</dbReference>
<reference evidence="6" key="1">
    <citation type="submission" date="2021-12" db="EMBL/GenBank/DDBJ databases">
        <authorList>
            <person name="Martin H S."/>
        </authorList>
    </citation>
    <scope>NUCLEOTIDE SEQUENCE</scope>
</reference>
<dbReference type="SMART" id="SM00020">
    <property type="entry name" value="Tryp_SPc"/>
    <property type="match status" value="1"/>
</dbReference>
<proteinExistence type="predicted"/>
<evidence type="ECO:0000259" key="5">
    <source>
        <dbReference type="PROSITE" id="PS50240"/>
    </source>
</evidence>
<evidence type="ECO:0000313" key="6">
    <source>
        <dbReference type="EMBL" id="CAH0715065.1"/>
    </source>
</evidence>
<dbReference type="InterPro" id="IPR001254">
    <property type="entry name" value="Trypsin_dom"/>
</dbReference>
<dbReference type="OrthoDB" id="6147874at2759"/>
<dbReference type="GO" id="GO:0006508">
    <property type="term" value="P:proteolysis"/>
    <property type="evidence" value="ECO:0007669"/>
    <property type="project" value="UniProtKB-KW"/>
</dbReference>
<evidence type="ECO:0000256" key="3">
    <source>
        <dbReference type="ARBA" id="ARBA00022825"/>
    </source>
</evidence>
<dbReference type="Proteomes" id="UP000838878">
    <property type="component" value="Chromosome 10"/>
</dbReference>
<keyword evidence="3" id="KW-0720">Serine protease</keyword>
<dbReference type="PRINTS" id="PR00722">
    <property type="entry name" value="CHYMOTRYPSIN"/>
</dbReference>
<feature type="domain" description="Peptidase S1" evidence="5">
    <location>
        <begin position="180"/>
        <end position="445"/>
    </location>
</feature>
<accession>A0A8J9Y6F8</accession>
<dbReference type="CDD" id="cd00190">
    <property type="entry name" value="Tryp_SPc"/>
    <property type="match status" value="1"/>
</dbReference>
<evidence type="ECO:0000256" key="1">
    <source>
        <dbReference type="ARBA" id="ARBA00022670"/>
    </source>
</evidence>
<feature type="non-terminal residue" evidence="6">
    <location>
        <position position="448"/>
    </location>
</feature>
<dbReference type="PANTHER" id="PTHR24260:SF143">
    <property type="entry name" value="SERINE PROTEASE GD-LIKE PROTEIN"/>
    <property type="match status" value="1"/>
</dbReference>
<protein>
    <recommendedName>
        <fullName evidence="5">Peptidase S1 domain-containing protein</fullName>
    </recommendedName>
</protein>
<dbReference type="InterPro" id="IPR001314">
    <property type="entry name" value="Peptidase_S1A"/>
</dbReference>
<dbReference type="FunFam" id="2.40.10.10:FF:000060">
    <property type="entry name" value="Acrosin"/>
    <property type="match status" value="1"/>
</dbReference>
<dbReference type="PROSITE" id="PS50240">
    <property type="entry name" value="TRYPSIN_DOM"/>
    <property type="match status" value="1"/>
</dbReference>